<sequence>RDDATLFLLEAMCCGNRRYTAIKYAGDMETGEFANLSLALVVDSDGSCDFLLGFVFPPLWYYATFLYFGNYYRRDPRERAGLAVSPITVSYFLYECYGHRDNEILTCVAPDFCFPMVLIFF</sequence>
<keyword evidence="1" id="KW-1133">Transmembrane helix</keyword>
<feature type="non-terminal residue" evidence="2">
    <location>
        <position position="1"/>
    </location>
</feature>
<proteinExistence type="predicted"/>
<keyword evidence="3" id="KW-1185">Reference proteome</keyword>
<evidence type="ECO:0000313" key="2">
    <source>
        <dbReference type="EMBL" id="KAH0860988.1"/>
    </source>
</evidence>
<dbReference type="EMBL" id="JAGKQM010000019">
    <property type="protein sequence ID" value="KAH0860988.1"/>
    <property type="molecule type" value="Genomic_DNA"/>
</dbReference>
<dbReference type="PANTHER" id="PTHR46666">
    <property type="entry name" value="60S RIBOSOMAL L18A-LIKE PROTEIN"/>
    <property type="match status" value="1"/>
</dbReference>
<feature type="transmembrane region" description="Helical" evidence="1">
    <location>
        <begin position="50"/>
        <end position="69"/>
    </location>
</feature>
<evidence type="ECO:0000256" key="1">
    <source>
        <dbReference type="SAM" id="Phobius"/>
    </source>
</evidence>
<gene>
    <name evidence="2" type="ORF">HID58_089249</name>
</gene>
<reference evidence="2 3" key="1">
    <citation type="submission" date="2021-05" db="EMBL/GenBank/DDBJ databases">
        <title>Genome Assembly of Synthetic Allotetraploid Brassica napus Reveals Homoeologous Exchanges between Subgenomes.</title>
        <authorList>
            <person name="Davis J.T."/>
        </authorList>
    </citation>
    <scope>NUCLEOTIDE SEQUENCE [LARGE SCALE GENOMIC DNA]</scope>
    <source>
        <strain evidence="3">cv. Da-Ae</strain>
        <tissue evidence="2">Seedling</tissue>
    </source>
</reference>
<keyword evidence="1" id="KW-0812">Transmembrane</keyword>
<dbReference type="PANTHER" id="PTHR46666:SF2">
    <property type="entry name" value="60S RIBOSOMAL L18A-LIKE PROTEIN"/>
    <property type="match status" value="1"/>
</dbReference>
<evidence type="ECO:0000313" key="3">
    <source>
        <dbReference type="Proteomes" id="UP000824890"/>
    </source>
</evidence>
<organism evidence="2 3">
    <name type="scientific">Brassica napus</name>
    <name type="common">Rape</name>
    <dbReference type="NCBI Taxonomy" id="3708"/>
    <lineage>
        <taxon>Eukaryota</taxon>
        <taxon>Viridiplantae</taxon>
        <taxon>Streptophyta</taxon>
        <taxon>Embryophyta</taxon>
        <taxon>Tracheophyta</taxon>
        <taxon>Spermatophyta</taxon>
        <taxon>Magnoliopsida</taxon>
        <taxon>eudicotyledons</taxon>
        <taxon>Gunneridae</taxon>
        <taxon>Pentapetalae</taxon>
        <taxon>rosids</taxon>
        <taxon>malvids</taxon>
        <taxon>Brassicales</taxon>
        <taxon>Brassicaceae</taxon>
        <taxon>Brassiceae</taxon>
        <taxon>Brassica</taxon>
    </lineage>
</organism>
<keyword evidence="1" id="KW-0472">Membrane</keyword>
<name>A0ABQ7XYG5_BRANA</name>
<dbReference type="Proteomes" id="UP000824890">
    <property type="component" value="Unassembled WGS sequence"/>
</dbReference>
<accession>A0ABQ7XYG5</accession>
<comment type="caution">
    <text evidence="2">The sequence shown here is derived from an EMBL/GenBank/DDBJ whole genome shotgun (WGS) entry which is preliminary data.</text>
</comment>
<protein>
    <submittedName>
        <fullName evidence="2">Uncharacterized protein</fullName>
    </submittedName>
</protein>